<evidence type="ECO:0000313" key="5">
    <source>
        <dbReference type="EMBL" id="OKH90558.1"/>
    </source>
</evidence>
<dbReference type="PANTHER" id="PTHR39428:SF1">
    <property type="entry name" value="F420H(2)-DEPENDENT QUINONE REDUCTASE RV1261C"/>
    <property type="match status" value="1"/>
</dbReference>
<dbReference type="RefSeq" id="WP_073794551.1">
    <property type="nucleotide sequence ID" value="NZ_LFBV01000011.1"/>
</dbReference>
<feature type="domain" description="Hemerythrin-like" evidence="4">
    <location>
        <begin position="149"/>
        <end position="272"/>
    </location>
</feature>
<evidence type="ECO:0000256" key="3">
    <source>
        <dbReference type="SAM" id="Coils"/>
    </source>
</evidence>
<dbReference type="InterPro" id="IPR012312">
    <property type="entry name" value="Hemerythrin-like"/>
</dbReference>
<dbReference type="GO" id="GO:0070967">
    <property type="term" value="F:coenzyme F420 binding"/>
    <property type="evidence" value="ECO:0007669"/>
    <property type="project" value="TreeGrafter"/>
</dbReference>
<keyword evidence="3" id="KW-0175">Coiled coil</keyword>
<comment type="caution">
    <text evidence="5">The sequence shown here is derived from an EMBL/GenBank/DDBJ whole genome shotgun (WGS) entry which is preliminary data.</text>
</comment>
<dbReference type="CDD" id="cd12108">
    <property type="entry name" value="Hr-like"/>
    <property type="match status" value="1"/>
</dbReference>
<gene>
    <name evidence="5" type="ORF">AB852_33525</name>
</gene>
<organism evidence="5 6">
    <name type="scientific">Streptomyces uncialis</name>
    <dbReference type="NCBI Taxonomy" id="1048205"/>
    <lineage>
        <taxon>Bacteria</taxon>
        <taxon>Bacillati</taxon>
        <taxon>Actinomycetota</taxon>
        <taxon>Actinomycetes</taxon>
        <taxon>Kitasatosporales</taxon>
        <taxon>Streptomycetaceae</taxon>
        <taxon>Streptomyces</taxon>
    </lineage>
</organism>
<dbReference type="Pfam" id="PF01814">
    <property type="entry name" value="Hemerythrin"/>
    <property type="match status" value="1"/>
</dbReference>
<sequence>MPNEFNERIIEEFRANQGRVGGWFEGARLLLLTTTGRRSGVPRTSPVGCLPDGGGQVVVIASAGGADRHPDWYHNLVAEPRVTVEDGVFTYEAEAEVLTGEDRDRMFARAVEADDGWAEYQRKTDRVIPVVVLRAVGGAHRLNAESFAEGMKVVHDGFRRELAMIREEITSSGAGIGGQLRMNCLTVCQGLRNHHLGEDTMLFPQLTPGRPELAPVMDRLAREHEEIAELAESLRLLVSATETEPGYLLQEFDRLAAELEAHLRYEEEQLIPVMAAAGI</sequence>
<reference evidence="5 6" key="1">
    <citation type="submission" date="2015-06" db="EMBL/GenBank/DDBJ databases">
        <title>Cloning and characterization of the uncialamcin biosynthetic gene cluster.</title>
        <authorList>
            <person name="Yan X."/>
            <person name="Huang T."/>
            <person name="Ge H."/>
            <person name="Shen B."/>
        </authorList>
    </citation>
    <scope>NUCLEOTIDE SEQUENCE [LARGE SCALE GENOMIC DNA]</scope>
    <source>
        <strain evidence="5 6">DCA2648</strain>
    </source>
</reference>
<dbReference type="GO" id="GO:0016491">
    <property type="term" value="F:oxidoreductase activity"/>
    <property type="evidence" value="ECO:0007669"/>
    <property type="project" value="InterPro"/>
</dbReference>
<protein>
    <submittedName>
        <fullName evidence="5">Cation-binding protein</fullName>
    </submittedName>
</protein>
<dbReference type="InterPro" id="IPR004378">
    <property type="entry name" value="F420H2_quin_Rdtase"/>
</dbReference>
<evidence type="ECO:0000259" key="4">
    <source>
        <dbReference type="Pfam" id="PF01814"/>
    </source>
</evidence>
<dbReference type="Gene3D" id="1.20.120.520">
    <property type="entry name" value="nmb1532 protein domain like"/>
    <property type="match status" value="1"/>
</dbReference>
<dbReference type="AlphaFoldDB" id="A0A1Q4UYB2"/>
<dbReference type="NCBIfam" id="TIGR00026">
    <property type="entry name" value="hi_GC_TIGR00026"/>
    <property type="match status" value="1"/>
</dbReference>
<dbReference type="Proteomes" id="UP000186455">
    <property type="component" value="Unassembled WGS sequence"/>
</dbReference>
<evidence type="ECO:0000256" key="1">
    <source>
        <dbReference type="ARBA" id="ARBA00008710"/>
    </source>
</evidence>
<name>A0A1Q4UYB2_9ACTN</name>
<dbReference type="InterPro" id="IPR012349">
    <property type="entry name" value="Split_barrel_FMN-bd"/>
</dbReference>
<dbReference type="PANTHER" id="PTHR39428">
    <property type="entry name" value="F420H(2)-DEPENDENT QUINONE REDUCTASE RV1261C"/>
    <property type="match status" value="1"/>
</dbReference>
<keyword evidence="6" id="KW-1185">Reference proteome</keyword>
<accession>A0A1Q4UYB2</accession>
<dbReference type="GO" id="GO:0005886">
    <property type="term" value="C:plasma membrane"/>
    <property type="evidence" value="ECO:0007669"/>
    <property type="project" value="TreeGrafter"/>
</dbReference>
<dbReference type="STRING" id="1048205.AB852_33525"/>
<evidence type="ECO:0000256" key="2">
    <source>
        <dbReference type="ARBA" id="ARBA00049106"/>
    </source>
</evidence>
<proteinExistence type="inferred from homology"/>
<comment type="catalytic activity">
    <reaction evidence="2">
        <text>oxidized coenzyme F420-(gamma-L-Glu)(n) + a quinol + H(+) = reduced coenzyme F420-(gamma-L-Glu)(n) + a quinone</text>
        <dbReference type="Rhea" id="RHEA:39663"/>
        <dbReference type="Rhea" id="RHEA-COMP:12939"/>
        <dbReference type="Rhea" id="RHEA-COMP:14378"/>
        <dbReference type="ChEBI" id="CHEBI:15378"/>
        <dbReference type="ChEBI" id="CHEBI:24646"/>
        <dbReference type="ChEBI" id="CHEBI:132124"/>
        <dbReference type="ChEBI" id="CHEBI:133980"/>
        <dbReference type="ChEBI" id="CHEBI:139511"/>
    </reaction>
</comment>
<feature type="coiled-coil region" evidence="3">
    <location>
        <begin position="217"/>
        <end position="269"/>
    </location>
</feature>
<dbReference type="SUPFAM" id="SSF50475">
    <property type="entry name" value="FMN-binding split barrel"/>
    <property type="match status" value="1"/>
</dbReference>
<comment type="similarity">
    <text evidence="1">Belongs to the F420H(2)-dependent quinone reductase family.</text>
</comment>
<dbReference type="Pfam" id="PF04075">
    <property type="entry name" value="F420H2_quin_red"/>
    <property type="match status" value="1"/>
</dbReference>
<evidence type="ECO:0000313" key="6">
    <source>
        <dbReference type="Proteomes" id="UP000186455"/>
    </source>
</evidence>
<dbReference type="EMBL" id="LFBV01000011">
    <property type="protein sequence ID" value="OKH90558.1"/>
    <property type="molecule type" value="Genomic_DNA"/>
</dbReference>
<dbReference type="Gene3D" id="2.30.110.10">
    <property type="entry name" value="Electron Transport, Fmn-binding Protein, Chain A"/>
    <property type="match status" value="1"/>
</dbReference>